<dbReference type="KEGG" id="sgn:SGRA_1050"/>
<evidence type="ECO:0000256" key="1">
    <source>
        <dbReference type="SAM" id="MobiDB-lite"/>
    </source>
</evidence>
<feature type="compositionally biased region" description="Polar residues" evidence="1">
    <location>
        <begin position="186"/>
        <end position="196"/>
    </location>
</feature>
<sequence length="558" mass="62588">MKEDFDKFDEYSRELFNDFEAEAHHLAEDWMKLEAHLDASQNEDEQLDQLVLGALGSFEANELSMAEDWDRLQTDLDLNAEETEELDALARQALAAYAATEEEMPEDWSRLEAALEEEKKERPPVFWLKSMEAGLLLLSLFTLINLFYLHPMQEKDAGDKGKSSKASTANDLAQNTPLAKPKSGQKDSPSSLSAGENTALREALRLSEEQPKIAMGSPLLQQQPTGAFSTSFGAGAKLPPFIQGQNFAKAAAGAQANLLLATAQEESMEQAENSPQIKGTEEEARPEEARPKATQNKEAAVFAALDLEDQGLPLADYLAKKDSNDLNKLREDLSFQLKSPYSFPKVYNRHRHLGLYTGFNLGLGETANLGSGQAGLQFGLQLEQELNKNWGLSLGLFWQRQNYALFEQSSLLLPDGQSYNRLINKEEGLQLLQLPLQLRYTVYRDSKWELQTLAAGLYQLSLHRQQRGQEELSGQQAAGQILQRSYLPHNSPNSALLQEGSWANNQQFALQLGLGLDRQLGEHYRLSLQAHYLRQLAQNEQMAKHHFQLLVGLKYRLP</sequence>
<dbReference type="RefSeq" id="WP_015691434.1">
    <property type="nucleotide sequence ID" value="NC_016940.1"/>
</dbReference>
<reference evidence="2 3" key="1">
    <citation type="journal article" date="2012" name="Stand. Genomic Sci.">
        <title>Complete genome sequencing and analysis of Saprospira grandis str. Lewin, a predatory marine bacterium.</title>
        <authorList>
            <person name="Saw J.H."/>
            <person name="Yuryev A."/>
            <person name="Kanbe M."/>
            <person name="Hou S."/>
            <person name="Young A.G."/>
            <person name="Aizawa S."/>
            <person name="Alam M."/>
        </authorList>
    </citation>
    <scope>NUCLEOTIDE SEQUENCE [LARGE SCALE GENOMIC DNA]</scope>
    <source>
        <strain evidence="2 3">Lewin</strain>
    </source>
</reference>
<keyword evidence="3" id="KW-1185">Reference proteome</keyword>
<gene>
    <name evidence="2" type="ordered locus">SGRA_1050</name>
</gene>
<name>H6L3D8_SAPGL</name>
<evidence type="ECO:0000313" key="2">
    <source>
        <dbReference type="EMBL" id="AFC23785.1"/>
    </source>
</evidence>
<feature type="region of interest" description="Disordered" evidence="1">
    <location>
        <begin position="266"/>
        <end position="294"/>
    </location>
</feature>
<feature type="compositionally biased region" description="Basic and acidic residues" evidence="1">
    <location>
        <begin position="279"/>
        <end position="291"/>
    </location>
</feature>
<evidence type="ECO:0000313" key="3">
    <source>
        <dbReference type="Proteomes" id="UP000007519"/>
    </source>
</evidence>
<organism evidence="2 3">
    <name type="scientific">Saprospira grandis (strain Lewin)</name>
    <dbReference type="NCBI Taxonomy" id="984262"/>
    <lineage>
        <taxon>Bacteria</taxon>
        <taxon>Pseudomonadati</taxon>
        <taxon>Bacteroidota</taxon>
        <taxon>Saprospiria</taxon>
        <taxon>Saprospirales</taxon>
        <taxon>Saprospiraceae</taxon>
        <taxon>Saprospira</taxon>
    </lineage>
</organism>
<evidence type="ECO:0008006" key="4">
    <source>
        <dbReference type="Google" id="ProtNLM"/>
    </source>
</evidence>
<dbReference type="OrthoDB" id="9817597at2"/>
<feature type="region of interest" description="Disordered" evidence="1">
    <location>
        <begin position="155"/>
        <end position="197"/>
    </location>
</feature>
<dbReference type="EMBL" id="CP002831">
    <property type="protein sequence ID" value="AFC23785.1"/>
    <property type="molecule type" value="Genomic_DNA"/>
</dbReference>
<protein>
    <recommendedName>
        <fullName evidence="4">Outer membrane protein beta-barrel domain-containing protein</fullName>
    </recommendedName>
</protein>
<accession>H6L3D8</accession>
<dbReference type="Proteomes" id="UP000007519">
    <property type="component" value="Chromosome"/>
</dbReference>
<feature type="compositionally biased region" description="Polar residues" evidence="1">
    <location>
        <begin position="164"/>
        <end position="177"/>
    </location>
</feature>
<dbReference type="HOGENOM" id="CLU_489912_0_0_10"/>
<proteinExistence type="predicted"/>
<dbReference type="AlphaFoldDB" id="H6L3D8"/>